<dbReference type="Proteomes" id="UP000030700">
    <property type="component" value="Unassembled WGS sequence"/>
</dbReference>
<evidence type="ECO:0000259" key="7">
    <source>
        <dbReference type="SMART" id="SM00632"/>
    </source>
</evidence>
<dbReference type="InterPro" id="IPR013780">
    <property type="entry name" value="Glyco_hydro_b"/>
</dbReference>
<feature type="region of interest" description="Disordered" evidence="5">
    <location>
        <begin position="483"/>
        <end position="504"/>
    </location>
</feature>
<dbReference type="STRING" id="1499966.U14_00495"/>
<dbReference type="AlphaFoldDB" id="A0A0S6VQ68"/>
<dbReference type="Gene3D" id="2.60.40.10">
    <property type="entry name" value="Immunoglobulins"/>
    <property type="match status" value="4"/>
</dbReference>
<dbReference type="GO" id="GO:0005975">
    <property type="term" value="P:carbohydrate metabolic process"/>
    <property type="evidence" value="ECO:0007669"/>
    <property type="project" value="InterPro"/>
</dbReference>
<dbReference type="SMART" id="SM00642">
    <property type="entry name" value="Aamy"/>
    <property type="match status" value="1"/>
</dbReference>
<dbReference type="GO" id="GO:0046872">
    <property type="term" value="F:metal ion binding"/>
    <property type="evidence" value="ECO:0007669"/>
    <property type="project" value="UniProtKB-KW"/>
</dbReference>
<dbReference type="CDD" id="cd02857">
    <property type="entry name" value="E_set_CDase_PDE_N"/>
    <property type="match status" value="1"/>
</dbReference>
<dbReference type="InterPro" id="IPR054409">
    <property type="entry name" value="X25_BaPul-like"/>
</dbReference>
<dbReference type="Pfam" id="PF22058">
    <property type="entry name" value="X25_BaPul_like"/>
    <property type="match status" value="1"/>
</dbReference>
<dbReference type="CDD" id="cd12962">
    <property type="entry name" value="X25_BaPul_like"/>
    <property type="match status" value="1"/>
</dbReference>
<dbReference type="InterPro" id="IPR045857">
    <property type="entry name" value="O16G_dom_2"/>
</dbReference>
<evidence type="ECO:0000256" key="5">
    <source>
        <dbReference type="SAM" id="MobiDB-lite"/>
    </source>
</evidence>
<proteinExistence type="predicted"/>
<dbReference type="Gene3D" id="3.20.20.80">
    <property type="entry name" value="Glycosidases"/>
    <property type="match status" value="1"/>
</dbReference>
<dbReference type="InterPro" id="IPR014756">
    <property type="entry name" value="Ig_E-set"/>
</dbReference>
<sequence length="1018" mass="113380">MKKQRLFSLFAALCLFCFAIPAFAQDSAYLILWNIAAKSGQVLPMTLEAEGLFTLTVPVEQGAYTYRIGVGEQKRPIYGLEGKENGKPVPLNVPDNRLVTFAFHAETHLVDVTLSEGFKPARRVVLVGNLQDDLGNAGGQFGGAWDPTADTTRMKMISENFYQFTGHLPAGRYEYKVAIGGSWAENYGQDGKQDGANIVLDLPQEQDVTFYYNDVSHKIADSTWYEQLPNDQLPRIVGDLQTELGADLLLTDQDFSHVYSLALTVPAGKHSFRIAAGKEQTAYGKEGKQGGEPLEFSVNEPKEVFIVFDLNTKQTVVDDGSIQEALLFHDTFDLAYRAPFEAVKTGETVTLRFHAGAGEVTAAQLIIGKADIQGNQVRYGVADNAVEMTLKEAKTINNANADVWEATVALDAPGLYGYKFRLNGAKEFGDDTKAGGTGKAGISGVAYFPLTVYDAAFTTPNWIKEAIIYQIFPDRFFNGKPANDSAKTTARGAEPLASRAWDQQPGIPGLNDSDEFFNNDFFGGDLEGIRQKLDYLQSLGVTVLYLNPIFAAASNHKYDATNYDEVDPLFGTMEDFTALTKELQARGMHLMLDGVFNHVGDDSIYFDRYGKYEWVGAYEYWSRVYDKMNSAALRLKDAQKLAEQELTAEGQKFSPYEWQNWFTMTNVKENGLYRYEGWAGYDSLPVVRDLSPQEAPNAVVNRKSELNNRLWADYILFDENSVAKRWIKAGSSGWRMDVATEVEPGFWQAFRKEIKQMTLPSGEQPVLLAETWQDASLFFLGDQFDSVMNYGFRHAVLNQFLMNGDAAAADATFRTMRQNYPKEAYYSLMNLIGSHDTARAIYLLGGGKEERLIAEKGKDFDYELGKQRLKIAAIFQMGYPGAPTIYYGDEAGLYGAQDPDCRRPYPWGSEDQEILAHYRKVAEIRAAHKDLFAHGDLLTLYAEGDVYAYARIFEKQVAIIAINRGNAEKEMTLTLSVPVENRVFSDQLDPAYSATVSGQTLTINLPAMTGRMLIGAAQ</sequence>
<feature type="domain" description="Glycosyl hydrolase family 13 catalytic" evidence="8">
    <location>
        <begin position="470"/>
        <end position="925"/>
    </location>
</feature>
<gene>
    <name evidence="9" type="ORF">U14_00495</name>
</gene>
<evidence type="ECO:0000313" key="9">
    <source>
        <dbReference type="EMBL" id="GAK49274.1"/>
    </source>
</evidence>
<comment type="cofactor">
    <cofactor evidence="1">
        <name>Ca(2+)</name>
        <dbReference type="ChEBI" id="CHEBI:29108"/>
    </cofactor>
</comment>
<reference evidence="9" key="1">
    <citation type="journal article" date="2015" name="PeerJ">
        <title>First genomic representation of candidate bacterial phylum KSB3 points to enhanced environmental sensing as a trigger of wastewater bulking.</title>
        <authorList>
            <person name="Sekiguchi Y."/>
            <person name="Ohashi A."/>
            <person name="Parks D.H."/>
            <person name="Yamauchi T."/>
            <person name="Tyson G.W."/>
            <person name="Hugenholtz P."/>
        </authorList>
    </citation>
    <scope>NUCLEOTIDE SEQUENCE [LARGE SCALE GENOMIC DNA]</scope>
</reference>
<evidence type="ECO:0000259" key="8">
    <source>
        <dbReference type="SMART" id="SM00642"/>
    </source>
</evidence>
<feature type="signal peptide" evidence="6">
    <location>
        <begin position="1"/>
        <end position="24"/>
    </location>
</feature>
<dbReference type="PANTHER" id="PTHR10357:SF210">
    <property type="entry name" value="MALTODEXTRIN GLUCOSIDASE"/>
    <property type="match status" value="1"/>
</dbReference>
<dbReference type="Gene3D" id="3.90.400.10">
    <property type="entry name" value="Oligo-1,6-glucosidase, Domain 2"/>
    <property type="match status" value="1"/>
</dbReference>
<evidence type="ECO:0000256" key="1">
    <source>
        <dbReference type="ARBA" id="ARBA00001913"/>
    </source>
</evidence>
<dbReference type="SUPFAM" id="SSF81296">
    <property type="entry name" value="E set domains"/>
    <property type="match status" value="1"/>
</dbReference>
<organism evidence="9">
    <name type="scientific">Candidatus Moduliflexus flocculans</name>
    <dbReference type="NCBI Taxonomy" id="1499966"/>
    <lineage>
        <taxon>Bacteria</taxon>
        <taxon>Candidatus Moduliflexota</taxon>
        <taxon>Candidatus Moduliflexia</taxon>
        <taxon>Candidatus Moduliflexales</taxon>
        <taxon>Candidatus Moduliflexaceae</taxon>
    </lineage>
</organism>
<dbReference type="Pfam" id="PF00128">
    <property type="entry name" value="Alpha-amylase"/>
    <property type="match status" value="2"/>
</dbReference>
<evidence type="ECO:0000313" key="10">
    <source>
        <dbReference type="Proteomes" id="UP000030700"/>
    </source>
</evidence>
<dbReference type="InterPro" id="IPR004185">
    <property type="entry name" value="Glyco_hydro_13_lg-like_dom"/>
</dbReference>
<dbReference type="InterPro" id="IPR006047">
    <property type="entry name" value="GH13_cat_dom"/>
</dbReference>
<dbReference type="PANTHER" id="PTHR10357">
    <property type="entry name" value="ALPHA-AMYLASE FAMILY MEMBER"/>
    <property type="match status" value="1"/>
</dbReference>
<dbReference type="InterPro" id="IPR031319">
    <property type="entry name" value="A-amylase_C"/>
</dbReference>
<evidence type="ECO:0000256" key="3">
    <source>
        <dbReference type="ARBA" id="ARBA00022801"/>
    </source>
</evidence>
<feature type="domain" description="Alpha-amylase C-terminal" evidence="7">
    <location>
        <begin position="938"/>
        <end position="1018"/>
    </location>
</feature>
<keyword evidence="3" id="KW-0378">Hydrolase</keyword>
<protein>
    <submittedName>
        <fullName evidence="9">Amylopullulanase</fullName>
    </submittedName>
</protein>
<dbReference type="EMBL" id="DF820455">
    <property type="protein sequence ID" value="GAK49274.1"/>
    <property type="molecule type" value="Genomic_DNA"/>
</dbReference>
<keyword evidence="4" id="KW-0326">Glycosidase</keyword>
<evidence type="ECO:0000256" key="2">
    <source>
        <dbReference type="ARBA" id="ARBA00022723"/>
    </source>
</evidence>
<dbReference type="InterPro" id="IPR017853">
    <property type="entry name" value="GH"/>
</dbReference>
<name>A0A0S6VQ68_9BACT</name>
<dbReference type="SUPFAM" id="SSF51445">
    <property type="entry name" value="(Trans)glycosidases"/>
    <property type="match status" value="1"/>
</dbReference>
<dbReference type="InterPro" id="IPR013783">
    <property type="entry name" value="Ig-like_fold"/>
</dbReference>
<keyword evidence="2" id="KW-0479">Metal-binding</keyword>
<keyword evidence="6" id="KW-0732">Signal</keyword>
<dbReference type="HOGENOM" id="CLU_296413_0_0_0"/>
<evidence type="ECO:0000256" key="6">
    <source>
        <dbReference type="SAM" id="SignalP"/>
    </source>
</evidence>
<feature type="chain" id="PRO_5006631437" evidence="6">
    <location>
        <begin position="25"/>
        <end position="1018"/>
    </location>
</feature>
<dbReference type="CDD" id="cd11338">
    <property type="entry name" value="AmyAc_CMD"/>
    <property type="match status" value="1"/>
</dbReference>
<dbReference type="SMART" id="SM00632">
    <property type="entry name" value="Aamy_C"/>
    <property type="match status" value="1"/>
</dbReference>
<keyword evidence="10" id="KW-1185">Reference proteome</keyword>
<dbReference type="SUPFAM" id="SSF51011">
    <property type="entry name" value="Glycosyl hydrolase domain"/>
    <property type="match status" value="1"/>
</dbReference>
<accession>A0A0S6VQ68</accession>
<evidence type="ECO:0000256" key="4">
    <source>
        <dbReference type="ARBA" id="ARBA00023295"/>
    </source>
</evidence>
<dbReference type="GO" id="GO:0004553">
    <property type="term" value="F:hydrolase activity, hydrolyzing O-glycosyl compounds"/>
    <property type="evidence" value="ECO:0007669"/>
    <property type="project" value="InterPro"/>
</dbReference>
<dbReference type="Gene3D" id="2.60.40.1180">
    <property type="entry name" value="Golgi alpha-mannosidase II"/>
    <property type="match status" value="1"/>
</dbReference>